<keyword evidence="2" id="KW-1185">Reference proteome</keyword>
<proteinExistence type="predicted"/>
<dbReference type="Proteomes" id="UP000253099">
    <property type="component" value="Unassembled WGS sequence"/>
</dbReference>
<dbReference type="EMBL" id="NIZT01000008">
    <property type="protein sequence ID" value="RBQ24248.1"/>
    <property type="molecule type" value="Genomic_DNA"/>
</dbReference>
<evidence type="ECO:0008006" key="3">
    <source>
        <dbReference type="Google" id="ProtNLM"/>
    </source>
</evidence>
<dbReference type="Pfam" id="PF12675">
    <property type="entry name" value="DUF3795"/>
    <property type="match status" value="1"/>
</dbReference>
<comment type="caution">
    <text evidence="1">The sequence shown here is derived from an EMBL/GenBank/DDBJ whole genome shotgun (WGS) entry which is preliminary data.</text>
</comment>
<evidence type="ECO:0000313" key="2">
    <source>
        <dbReference type="Proteomes" id="UP000253099"/>
    </source>
</evidence>
<accession>A0A366MDC4</accession>
<name>A0A366MDC4_9EURY</name>
<dbReference type="InterPro" id="IPR024227">
    <property type="entry name" value="DUF3795"/>
</dbReference>
<organism evidence="1 2">
    <name type="scientific">Candidatus Methanobinarius endosymbioticus</name>
    <dbReference type="NCBI Taxonomy" id="2006182"/>
    <lineage>
        <taxon>Archaea</taxon>
        <taxon>Methanobacteriati</taxon>
        <taxon>Methanobacteriota</taxon>
        <taxon>Methanomada group</taxon>
        <taxon>Methanobacteria</taxon>
        <taxon>Methanobacteriales</taxon>
        <taxon>Methanobacteriaceae</taxon>
        <taxon>Candidatus Methanobinarius</taxon>
    </lineage>
</organism>
<reference evidence="1 2" key="1">
    <citation type="submission" date="2018-06" db="EMBL/GenBank/DDBJ databases">
        <title>Genomic insight into two independent archaeal endosymbiosis events.</title>
        <authorList>
            <person name="Lind A.E."/>
            <person name="Lewis W.H."/>
            <person name="Spang A."/>
            <person name="Guy L."/>
            <person name="Embley M.T."/>
            <person name="Ettema T.J.G."/>
        </authorList>
    </citation>
    <scope>NUCLEOTIDE SEQUENCE [LARGE SCALE GENOMIC DNA]</scope>
    <source>
        <strain evidence="1">NOE</strain>
    </source>
</reference>
<sequence>MDKKNIRDNIMDKIESCCGVVCSDCEWFPEDCAGCPSIQGKVFWTKFLNIDICEIYQCCINEKEYKHCGECLDLSCKR</sequence>
<dbReference type="AlphaFoldDB" id="A0A366MDC4"/>
<gene>
    <name evidence="1" type="ORF">ALNOE001_03670</name>
</gene>
<protein>
    <recommendedName>
        <fullName evidence="3">DUF3795 domain-containing protein</fullName>
    </recommendedName>
</protein>
<evidence type="ECO:0000313" key="1">
    <source>
        <dbReference type="EMBL" id="RBQ24248.1"/>
    </source>
</evidence>